<comment type="caution">
    <text evidence="2">The sequence shown here is derived from an EMBL/GenBank/DDBJ whole genome shotgun (WGS) entry which is preliminary data.</text>
</comment>
<proteinExistence type="predicted"/>
<dbReference type="EMBL" id="JARKIF010000016">
    <property type="protein sequence ID" value="KAJ7621031.1"/>
    <property type="molecule type" value="Genomic_DNA"/>
</dbReference>
<organism evidence="2 3">
    <name type="scientific">Roridomyces roridus</name>
    <dbReference type="NCBI Taxonomy" id="1738132"/>
    <lineage>
        <taxon>Eukaryota</taxon>
        <taxon>Fungi</taxon>
        <taxon>Dikarya</taxon>
        <taxon>Basidiomycota</taxon>
        <taxon>Agaricomycotina</taxon>
        <taxon>Agaricomycetes</taxon>
        <taxon>Agaricomycetidae</taxon>
        <taxon>Agaricales</taxon>
        <taxon>Marasmiineae</taxon>
        <taxon>Mycenaceae</taxon>
        <taxon>Roridomyces</taxon>
    </lineage>
</organism>
<name>A0AAD7FIL4_9AGAR</name>
<accession>A0AAD7FIL4</accession>
<reference evidence="2" key="1">
    <citation type="submission" date="2023-03" db="EMBL/GenBank/DDBJ databases">
        <title>Massive genome expansion in bonnet fungi (Mycena s.s.) driven by repeated elements and novel gene families across ecological guilds.</title>
        <authorList>
            <consortium name="Lawrence Berkeley National Laboratory"/>
            <person name="Harder C.B."/>
            <person name="Miyauchi S."/>
            <person name="Viragh M."/>
            <person name="Kuo A."/>
            <person name="Thoen E."/>
            <person name="Andreopoulos B."/>
            <person name="Lu D."/>
            <person name="Skrede I."/>
            <person name="Drula E."/>
            <person name="Henrissat B."/>
            <person name="Morin E."/>
            <person name="Kohler A."/>
            <person name="Barry K."/>
            <person name="LaButti K."/>
            <person name="Morin E."/>
            <person name="Salamov A."/>
            <person name="Lipzen A."/>
            <person name="Mereny Z."/>
            <person name="Hegedus B."/>
            <person name="Baldrian P."/>
            <person name="Stursova M."/>
            <person name="Weitz H."/>
            <person name="Taylor A."/>
            <person name="Grigoriev I.V."/>
            <person name="Nagy L.G."/>
            <person name="Martin F."/>
            <person name="Kauserud H."/>
        </authorList>
    </citation>
    <scope>NUCLEOTIDE SEQUENCE</scope>
    <source>
        <strain evidence="2">9284</strain>
    </source>
</reference>
<gene>
    <name evidence="2" type="ORF">FB45DRAFT_928162</name>
</gene>
<keyword evidence="3" id="KW-1185">Reference proteome</keyword>
<evidence type="ECO:0000256" key="1">
    <source>
        <dbReference type="SAM" id="MobiDB-lite"/>
    </source>
</evidence>
<dbReference type="AlphaFoldDB" id="A0AAD7FIL4"/>
<protein>
    <submittedName>
        <fullName evidence="2">Uncharacterized protein</fullName>
    </submittedName>
</protein>
<feature type="region of interest" description="Disordered" evidence="1">
    <location>
        <begin position="128"/>
        <end position="163"/>
    </location>
</feature>
<evidence type="ECO:0000313" key="3">
    <source>
        <dbReference type="Proteomes" id="UP001221142"/>
    </source>
</evidence>
<evidence type="ECO:0000313" key="2">
    <source>
        <dbReference type="EMBL" id="KAJ7621031.1"/>
    </source>
</evidence>
<dbReference type="Proteomes" id="UP001221142">
    <property type="component" value="Unassembled WGS sequence"/>
</dbReference>
<sequence length="221" mass="24193">MFISLPSSVSSRHPSNFNNNAVFLRHLTNLRSSCPQIGCPFTTENLDALSEHLLSKQVGAKQRRNPSATKSRLHPPSPWHLSATGSAPRSIAPADTALANRTHVRVGSAYYNPPNFYIPVTPAEVLETAYGPPDGEPRSNRPVKPVTQHQWSPPTAQGRGAQQPHHLVSHRQESLTLATDSVGVATGAQEYDEDTMMANRTELVQVYEAVGIVKKGYLWAQ</sequence>
<feature type="region of interest" description="Disordered" evidence="1">
    <location>
        <begin position="57"/>
        <end position="89"/>
    </location>
</feature>